<evidence type="ECO:0000313" key="3">
    <source>
        <dbReference type="Proteomes" id="UP000006753"/>
    </source>
</evidence>
<keyword evidence="3" id="KW-1185">Reference proteome</keyword>
<organism evidence="2 3">
    <name type="scientific">Marssonina brunnea f. sp. multigermtubi (strain MB_m1)</name>
    <name type="common">Marssonina leaf spot fungus</name>
    <dbReference type="NCBI Taxonomy" id="1072389"/>
    <lineage>
        <taxon>Eukaryota</taxon>
        <taxon>Fungi</taxon>
        <taxon>Dikarya</taxon>
        <taxon>Ascomycota</taxon>
        <taxon>Pezizomycotina</taxon>
        <taxon>Leotiomycetes</taxon>
        <taxon>Helotiales</taxon>
        <taxon>Drepanopezizaceae</taxon>
        <taxon>Drepanopeziza</taxon>
    </lineage>
</organism>
<accession>K1X294</accession>
<dbReference type="Proteomes" id="UP000006753">
    <property type="component" value="Unassembled WGS sequence"/>
</dbReference>
<evidence type="ECO:0000256" key="1">
    <source>
        <dbReference type="SAM" id="MobiDB-lite"/>
    </source>
</evidence>
<protein>
    <submittedName>
        <fullName evidence="2">Uncharacterized protein</fullName>
    </submittedName>
</protein>
<feature type="compositionally biased region" description="Basic and acidic residues" evidence="1">
    <location>
        <begin position="9"/>
        <end position="23"/>
    </location>
</feature>
<sequence length="241" mass="27408">MTDEEETEEIGREIEATGTEEKENLRTSLSECFKKLVKKLKGIQSSLRPGLKDDRSLANKLYSACKNVLKTTIARINLTFTFTAVIADIRKAIAFATETSRPFAKAIFGRSSKRFSIRLKDDTNFNDTVYVDVIHFNVHDLGTNFNSATFRSYFKGISSTLKQMLVKAYYSVGLVERYYVLVRRAFEIVTKELSKALKEDRLQMAIKAINDIARLNSLVLTLFVFKTLSRLTEQDRLAAST</sequence>
<feature type="region of interest" description="Disordered" evidence="1">
    <location>
        <begin position="1"/>
        <end position="23"/>
    </location>
</feature>
<dbReference type="KEGG" id="mbe:MBM_02339"/>
<dbReference type="HOGENOM" id="CLU_014991_0_1_1"/>
<gene>
    <name evidence="2" type="ORF">MBM_02339</name>
</gene>
<evidence type="ECO:0000313" key="2">
    <source>
        <dbReference type="EMBL" id="EKD19102.1"/>
    </source>
</evidence>
<dbReference type="EMBL" id="JH921431">
    <property type="protein sequence ID" value="EKD19102.1"/>
    <property type="molecule type" value="Genomic_DNA"/>
</dbReference>
<dbReference type="OrthoDB" id="3563642at2759"/>
<name>K1X294_MARBU</name>
<dbReference type="AlphaFoldDB" id="K1X294"/>
<reference evidence="2 3" key="1">
    <citation type="journal article" date="2012" name="BMC Genomics">
        <title>Sequencing the genome of Marssonina brunnea reveals fungus-poplar co-evolution.</title>
        <authorList>
            <person name="Zhu S."/>
            <person name="Cao Y.-Z."/>
            <person name="Jiang C."/>
            <person name="Tan B.-Y."/>
            <person name="Wang Z."/>
            <person name="Feng S."/>
            <person name="Zhang L."/>
            <person name="Su X.-H."/>
            <person name="Brejova B."/>
            <person name="Vinar T."/>
            <person name="Xu M."/>
            <person name="Wang M.-X."/>
            <person name="Zhang S.-G."/>
            <person name="Huang M.-R."/>
            <person name="Wu R."/>
            <person name="Zhou Y."/>
        </authorList>
    </citation>
    <scope>NUCLEOTIDE SEQUENCE [LARGE SCALE GENOMIC DNA]</scope>
    <source>
        <strain evidence="2 3">MB_m1</strain>
    </source>
</reference>
<proteinExistence type="predicted"/>
<dbReference type="InParanoid" id="K1X294"/>